<proteinExistence type="predicted"/>
<evidence type="ECO:0000256" key="1">
    <source>
        <dbReference type="SAM" id="SignalP"/>
    </source>
</evidence>
<keyword evidence="3" id="KW-1185">Reference proteome</keyword>
<dbReference type="EMBL" id="CP007129">
    <property type="protein sequence ID" value="AHG92292.1"/>
    <property type="molecule type" value="Genomic_DNA"/>
</dbReference>
<dbReference type="InParanoid" id="W0RP80"/>
<dbReference type="KEGG" id="gba:J421_4757"/>
<dbReference type="AlphaFoldDB" id="W0RP80"/>
<evidence type="ECO:0000313" key="2">
    <source>
        <dbReference type="EMBL" id="AHG92292.1"/>
    </source>
</evidence>
<dbReference type="HOGENOM" id="CLU_682882_0_0_0"/>
<keyword evidence="2" id="KW-0614">Plasmid</keyword>
<sequence>MRPHLLILAASLLPLAPLSAQSRGYIARLGVDTVAVEWIARHGNVVEGRVVRHTPATSVLRYTLALNPDGTVASYDEGVYRADGSPLPDAPDGTAQTGLSMRFVGDSVIRRVTRGGAVVERRGFAPRGTLPAVGGTSPYWQELAIAESRRAGTPYFRFIGFAAGQDTASVIPVRRIGADSVEIVAGGFPRAYRVARDGRIVRGDGARTTVKLVIEPLERADLAAIATAWAAMDARGQGMGVPSTRDTVTATVGGAQLWLDYGRPAKRGRAIWGALVPLDTVWRFGANAAAQFRTDAALDIGGTTVPAGTYSLWLLPSAAQSYLIVNRQTGQWGTMYDASQDLVRIPVARVTNVAPREERFRVLVDGGRLRMLWDDGGYEVPIAPAGR</sequence>
<dbReference type="RefSeq" id="WP_025413639.1">
    <property type="nucleotide sequence ID" value="NZ_CP007129.1"/>
</dbReference>
<feature type="signal peptide" evidence="1">
    <location>
        <begin position="1"/>
        <end position="20"/>
    </location>
</feature>
<accession>W0RP80</accession>
<protein>
    <recommendedName>
        <fullName evidence="4">DUF2911 domain-containing protein</fullName>
    </recommendedName>
</protein>
<dbReference type="InterPro" id="IPR021314">
    <property type="entry name" value="DUF2911"/>
</dbReference>
<evidence type="ECO:0008006" key="4">
    <source>
        <dbReference type="Google" id="ProtNLM"/>
    </source>
</evidence>
<geneLocation type="plasmid" evidence="2 3">
    <name>1</name>
</geneLocation>
<gene>
    <name evidence="2" type="ORF">J421_4757</name>
</gene>
<keyword evidence="1" id="KW-0732">Signal</keyword>
<dbReference type="Pfam" id="PF11138">
    <property type="entry name" value="DUF2911"/>
    <property type="match status" value="1"/>
</dbReference>
<organism evidence="2 3">
    <name type="scientific">Gemmatirosa kalamazoonensis</name>
    <dbReference type="NCBI Taxonomy" id="861299"/>
    <lineage>
        <taxon>Bacteria</taxon>
        <taxon>Pseudomonadati</taxon>
        <taxon>Gemmatimonadota</taxon>
        <taxon>Gemmatimonadia</taxon>
        <taxon>Gemmatimonadales</taxon>
        <taxon>Gemmatimonadaceae</taxon>
        <taxon>Gemmatirosa</taxon>
    </lineage>
</organism>
<evidence type="ECO:0000313" key="3">
    <source>
        <dbReference type="Proteomes" id="UP000019151"/>
    </source>
</evidence>
<reference evidence="2 3" key="1">
    <citation type="journal article" date="2014" name="Genome Announc.">
        <title>Genome Sequence and Methylome of Soil Bacterium Gemmatirosa kalamazoonensis KBS708T, a Member of the Rarely Cultivated Gemmatimonadetes Phylum.</title>
        <authorList>
            <person name="Debruyn J.M."/>
            <person name="Radosevich M."/>
            <person name="Wommack K.E."/>
            <person name="Polson S.W."/>
            <person name="Hauser L.J."/>
            <person name="Fawaz M.N."/>
            <person name="Korlach J."/>
            <person name="Tsai Y.C."/>
        </authorList>
    </citation>
    <scope>NUCLEOTIDE SEQUENCE [LARGE SCALE GENOMIC DNA]</scope>
    <source>
        <strain evidence="2 3">KBS708</strain>
        <plasmid evidence="3">Plasmid 1</plasmid>
    </source>
</reference>
<dbReference type="OrthoDB" id="978542at2"/>
<dbReference type="Proteomes" id="UP000019151">
    <property type="component" value="Plasmid 1"/>
</dbReference>
<feature type="chain" id="PRO_5004795799" description="DUF2911 domain-containing protein" evidence="1">
    <location>
        <begin position="21"/>
        <end position="387"/>
    </location>
</feature>
<name>W0RP80_9BACT</name>